<name>A0A399RTZ3_9MICO</name>
<sequence length="54" mass="5924">EDAAGYPLRLAEAIGGLLSDTAARERLAVVGQDRARAFSWRDSAEKVWQLHADL</sequence>
<gene>
    <name evidence="1" type="ORF">DZF93_09565</name>
</gene>
<organism evidence="1 2">
    <name type="scientific">Clavibacter michiganensis subsp. insidiosus</name>
    <dbReference type="NCBI Taxonomy" id="33014"/>
    <lineage>
        <taxon>Bacteria</taxon>
        <taxon>Bacillati</taxon>
        <taxon>Actinomycetota</taxon>
        <taxon>Actinomycetes</taxon>
        <taxon>Micrococcales</taxon>
        <taxon>Microbacteriaceae</taxon>
        <taxon>Clavibacter</taxon>
    </lineage>
</organism>
<dbReference type="AlphaFoldDB" id="A0A399RTZ3"/>
<dbReference type="Gene3D" id="3.40.50.2000">
    <property type="entry name" value="Glycogen Phosphorylase B"/>
    <property type="match status" value="2"/>
</dbReference>
<dbReference type="EMBL" id="QWEA01000352">
    <property type="protein sequence ID" value="RIJ33342.1"/>
    <property type="molecule type" value="Genomic_DNA"/>
</dbReference>
<protein>
    <submittedName>
        <fullName evidence="1">Glycosyltransferase family 1 protein</fullName>
    </submittedName>
</protein>
<comment type="caution">
    <text evidence="1">The sequence shown here is derived from an EMBL/GenBank/DDBJ whole genome shotgun (WGS) entry which is preliminary data.</text>
</comment>
<dbReference type="Proteomes" id="UP000266634">
    <property type="component" value="Unassembled WGS sequence"/>
</dbReference>
<dbReference type="GO" id="GO:0016740">
    <property type="term" value="F:transferase activity"/>
    <property type="evidence" value="ECO:0007669"/>
    <property type="project" value="UniProtKB-KW"/>
</dbReference>
<keyword evidence="1" id="KW-0808">Transferase</keyword>
<dbReference type="SUPFAM" id="SSF53756">
    <property type="entry name" value="UDP-Glycosyltransferase/glycogen phosphorylase"/>
    <property type="match status" value="1"/>
</dbReference>
<evidence type="ECO:0000313" key="1">
    <source>
        <dbReference type="EMBL" id="RIJ33342.1"/>
    </source>
</evidence>
<proteinExistence type="predicted"/>
<feature type="non-terminal residue" evidence="1">
    <location>
        <position position="1"/>
    </location>
</feature>
<reference evidence="1 2" key="1">
    <citation type="submission" date="2018-08" db="EMBL/GenBank/DDBJ databases">
        <title>Genome Sequence of Clavibacter michiganensis Subspecies type strains, and the Atypical Peach-Colored Strains Isolated from Tomato.</title>
        <authorList>
            <person name="Osdaghi E."/>
            <person name="Portier P."/>
            <person name="Briand M."/>
            <person name="Jacques M.-A."/>
        </authorList>
    </citation>
    <scope>NUCLEOTIDE SEQUENCE [LARGE SCALE GENOMIC DNA]</scope>
    <source>
        <strain evidence="1 2">CFBP 6488</strain>
    </source>
</reference>
<evidence type="ECO:0000313" key="2">
    <source>
        <dbReference type="Proteomes" id="UP000266634"/>
    </source>
</evidence>
<accession>A0A399RTZ3</accession>